<accession>A0AAW2CVT6</accession>
<protein>
    <submittedName>
        <fullName evidence="1">Uncharacterized protein</fullName>
    </submittedName>
</protein>
<dbReference type="Proteomes" id="UP001459277">
    <property type="component" value="Unassembled WGS sequence"/>
</dbReference>
<reference evidence="1 2" key="1">
    <citation type="submission" date="2024-01" db="EMBL/GenBank/DDBJ databases">
        <title>A telomere-to-telomere, gap-free genome of sweet tea (Lithocarpus litseifolius).</title>
        <authorList>
            <person name="Zhou J."/>
        </authorList>
    </citation>
    <scope>NUCLEOTIDE SEQUENCE [LARGE SCALE GENOMIC DNA]</scope>
    <source>
        <strain evidence="1">Zhou-2022a</strain>
        <tissue evidence="1">Leaf</tissue>
    </source>
</reference>
<evidence type="ECO:0000313" key="1">
    <source>
        <dbReference type="EMBL" id="KAL0001126.1"/>
    </source>
</evidence>
<gene>
    <name evidence="1" type="ORF">SO802_014907</name>
</gene>
<comment type="caution">
    <text evidence="1">The sequence shown here is derived from an EMBL/GenBank/DDBJ whole genome shotgun (WGS) entry which is preliminary data.</text>
</comment>
<dbReference type="EMBL" id="JAZDWU010000005">
    <property type="protein sequence ID" value="KAL0001126.1"/>
    <property type="molecule type" value="Genomic_DNA"/>
</dbReference>
<evidence type="ECO:0000313" key="2">
    <source>
        <dbReference type="Proteomes" id="UP001459277"/>
    </source>
</evidence>
<proteinExistence type="predicted"/>
<keyword evidence="2" id="KW-1185">Reference proteome</keyword>
<organism evidence="1 2">
    <name type="scientific">Lithocarpus litseifolius</name>
    <dbReference type="NCBI Taxonomy" id="425828"/>
    <lineage>
        <taxon>Eukaryota</taxon>
        <taxon>Viridiplantae</taxon>
        <taxon>Streptophyta</taxon>
        <taxon>Embryophyta</taxon>
        <taxon>Tracheophyta</taxon>
        <taxon>Spermatophyta</taxon>
        <taxon>Magnoliopsida</taxon>
        <taxon>eudicotyledons</taxon>
        <taxon>Gunneridae</taxon>
        <taxon>Pentapetalae</taxon>
        <taxon>rosids</taxon>
        <taxon>fabids</taxon>
        <taxon>Fagales</taxon>
        <taxon>Fagaceae</taxon>
        <taxon>Lithocarpus</taxon>
    </lineage>
</organism>
<name>A0AAW2CVT6_9ROSI</name>
<dbReference type="AlphaFoldDB" id="A0AAW2CVT6"/>
<sequence>MRTRRLAVQRKEIKRGQKEVMPQAGQNGRTQVVHPILPHMVAEMQMMKERMDFMMNALRGRVSSDLDDLVHRTDFPFTASVNSFPLPPKFRMP</sequence>